<accession>A0A7X4GPG9</accession>
<dbReference type="InterPro" id="IPR001638">
    <property type="entry name" value="Solute-binding_3/MltF_N"/>
</dbReference>
<organism evidence="4 5">
    <name type="scientific">Duganella rivi</name>
    <dbReference type="NCBI Taxonomy" id="2666083"/>
    <lineage>
        <taxon>Bacteria</taxon>
        <taxon>Pseudomonadati</taxon>
        <taxon>Pseudomonadota</taxon>
        <taxon>Betaproteobacteria</taxon>
        <taxon>Burkholderiales</taxon>
        <taxon>Oxalobacteraceae</taxon>
        <taxon>Telluria group</taxon>
        <taxon>Duganella</taxon>
    </lineage>
</organism>
<evidence type="ECO:0000256" key="2">
    <source>
        <dbReference type="SAM" id="SignalP"/>
    </source>
</evidence>
<dbReference type="PANTHER" id="PTHR35936">
    <property type="entry name" value="MEMBRANE-BOUND LYTIC MUREIN TRANSGLYCOSYLASE F"/>
    <property type="match status" value="1"/>
</dbReference>
<keyword evidence="5" id="KW-1185">Reference proteome</keyword>
<feature type="domain" description="Solute-binding protein family 3/N-terminal" evidence="3">
    <location>
        <begin position="33"/>
        <end position="247"/>
    </location>
</feature>
<evidence type="ECO:0000313" key="5">
    <source>
        <dbReference type="Proteomes" id="UP000450012"/>
    </source>
</evidence>
<protein>
    <submittedName>
        <fullName evidence="4">Transporter substrate-binding domain-containing protein</fullName>
    </submittedName>
</protein>
<feature type="signal peptide" evidence="2">
    <location>
        <begin position="1"/>
        <end position="20"/>
    </location>
</feature>
<keyword evidence="1 2" id="KW-0732">Signal</keyword>
<dbReference type="SUPFAM" id="SSF53850">
    <property type="entry name" value="Periplasmic binding protein-like II"/>
    <property type="match status" value="1"/>
</dbReference>
<dbReference type="Pfam" id="PF00497">
    <property type="entry name" value="SBP_bac_3"/>
    <property type="match status" value="1"/>
</dbReference>
<sequence>MLKRIFITLLLGFAALAATAGPNVPATIKLCANHWEPFTGADLPNQGVATEIVVTALTRAGYQVEVSFMPWSRALTQAYYGQSDGVVGIWATRQRHERLLFSDSYMDNALYLVYLRPELSANAGIDKLAGMRIGVGRDYDYSDGFLERNRKQLEPVDRIKQNLLKLQLGRIDMMLEDKYAVQYMVGRYPGEYRALPPLKYSADPVLKLPLHFGIRRDHPQANDIIAAFNLQLKTMKKDGSLAAILRKLE</sequence>
<evidence type="ECO:0000256" key="1">
    <source>
        <dbReference type="ARBA" id="ARBA00022729"/>
    </source>
</evidence>
<reference evidence="4 5" key="1">
    <citation type="submission" date="2019-12" db="EMBL/GenBank/DDBJ databases">
        <title>Novel species isolated from a subtropical stream in China.</title>
        <authorList>
            <person name="Lu H."/>
        </authorList>
    </citation>
    <scope>NUCLEOTIDE SEQUENCE [LARGE SCALE GENOMIC DNA]</scope>
    <source>
        <strain evidence="4 5">FT55W</strain>
    </source>
</reference>
<name>A0A7X4GPG9_9BURK</name>
<gene>
    <name evidence="4" type="ORF">GTP45_07680</name>
</gene>
<dbReference type="EMBL" id="WWCK01000002">
    <property type="protein sequence ID" value="MYM66706.1"/>
    <property type="molecule type" value="Genomic_DNA"/>
</dbReference>
<evidence type="ECO:0000313" key="4">
    <source>
        <dbReference type="EMBL" id="MYM66706.1"/>
    </source>
</evidence>
<proteinExistence type="predicted"/>
<dbReference type="AlphaFoldDB" id="A0A7X4GPG9"/>
<dbReference type="RefSeq" id="WP_161013257.1">
    <property type="nucleotide sequence ID" value="NZ_WWCK01000002.1"/>
</dbReference>
<dbReference type="Proteomes" id="UP000450012">
    <property type="component" value="Unassembled WGS sequence"/>
</dbReference>
<comment type="caution">
    <text evidence="4">The sequence shown here is derived from an EMBL/GenBank/DDBJ whole genome shotgun (WGS) entry which is preliminary data.</text>
</comment>
<dbReference type="Gene3D" id="3.40.190.10">
    <property type="entry name" value="Periplasmic binding protein-like II"/>
    <property type="match status" value="2"/>
</dbReference>
<dbReference type="PANTHER" id="PTHR35936:SF25">
    <property type="entry name" value="ABC TRANSPORTER SUBSTRATE-BINDING PROTEIN"/>
    <property type="match status" value="1"/>
</dbReference>
<feature type="chain" id="PRO_5030920608" evidence="2">
    <location>
        <begin position="21"/>
        <end position="249"/>
    </location>
</feature>
<evidence type="ECO:0000259" key="3">
    <source>
        <dbReference type="Pfam" id="PF00497"/>
    </source>
</evidence>